<dbReference type="InterPro" id="IPR024078">
    <property type="entry name" value="LmbE-like_dom_sf"/>
</dbReference>
<dbReference type="VEuPathDB" id="CryptoDB:Cvel_17683"/>
<dbReference type="GO" id="GO:0000225">
    <property type="term" value="F:N-acetylglucosaminylphosphatidylinositol deacetylase activity"/>
    <property type="evidence" value="ECO:0007669"/>
    <property type="project" value="UniProtKB-EC"/>
</dbReference>
<dbReference type="Gene3D" id="3.40.50.10320">
    <property type="entry name" value="LmbE-like"/>
    <property type="match status" value="1"/>
</dbReference>
<dbReference type="PANTHER" id="PTHR12993">
    <property type="entry name" value="N-ACETYLGLUCOSAMINYL-PHOSPHATIDYLINOSITOL DE-N-ACETYLASE-RELATED"/>
    <property type="match status" value="1"/>
</dbReference>
<evidence type="ECO:0000256" key="1">
    <source>
        <dbReference type="ARBA" id="ARBA00006066"/>
    </source>
</evidence>
<evidence type="ECO:0000313" key="5">
    <source>
        <dbReference type="EMBL" id="CEM14992.1"/>
    </source>
</evidence>
<keyword evidence="3" id="KW-1133">Transmembrane helix</keyword>
<evidence type="ECO:0000256" key="4">
    <source>
        <dbReference type="SAM" id="SignalP"/>
    </source>
</evidence>
<feature type="transmembrane region" description="Helical" evidence="3">
    <location>
        <begin position="301"/>
        <end position="317"/>
    </location>
</feature>
<accession>A0A0G4FLU6</accession>
<evidence type="ECO:0000256" key="3">
    <source>
        <dbReference type="SAM" id="Phobius"/>
    </source>
</evidence>
<proteinExistence type="inferred from homology"/>
<dbReference type="UniPathway" id="UPA00196"/>
<feature type="transmembrane region" description="Helical" evidence="3">
    <location>
        <begin position="64"/>
        <end position="85"/>
    </location>
</feature>
<keyword evidence="3" id="KW-0812">Transmembrane</keyword>
<dbReference type="GO" id="GO:0005783">
    <property type="term" value="C:endoplasmic reticulum"/>
    <property type="evidence" value="ECO:0007669"/>
    <property type="project" value="TreeGrafter"/>
</dbReference>
<protein>
    <recommendedName>
        <fullName evidence="2">N-acetylglucosaminylphosphatidylinositol deacetylase</fullName>
        <ecNumber evidence="2">3.5.1.89</ecNumber>
    </recommendedName>
</protein>
<sequence length="326" mass="35731">MGHSAAVRHQHTSLLTCASSSALFALVAAEQHVWLELHRRRDGSVMGGGQDSRGPGSAGMVQTYVTIFCVAGAIQVLIMVAVGILRRSRSSLFLKEAKRVLLVIAHPDDESMFFSPTLKLLQSLNGERGQTKEVSILCLSNGNFAGLGSVREKELTKAAESFGIPSERVTTLNDDRMQVRRVGVFLKKWKEREGGGVKGNKGKATTSTSKKGFGVAEGTTPRVLMLDSEKRSVLRRYWGPLEIFFLWASALRRDTASLIFGSRRVGEGGKGTQQRPSQVFECAVESSVAALGGMVIHWSQFVWYRLLFVLFSCYAYGNTYTELSGD</sequence>
<dbReference type="EMBL" id="CDMZ01000470">
    <property type="protein sequence ID" value="CEM14992.1"/>
    <property type="molecule type" value="Genomic_DNA"/>
</dbReference>
<name>A0A0G4FLU6_9ALVE</name>
<dbReference type="GO" id="GO:0006506">
    <property type="term" value="P:GPI anchor biosynthetic process"/>
    <property type="evidence" value="ECO:0007669"/>
    <property type="project" value="UniProtKB-UniPathway"/>
</dbReference>
<dbReference type="SUPFAM" id="SSF102588">
    <property type="entry name" value="LmbE-like"/>
    <property type="match status" value="1"/>
</dbReference>
<gene>
    <name evidence="5" type="ORF">Cvel_17683</name>
</gene>
<dbReference type="AlphaFoldDB" id="A0A0G4FLU6"/>
<keyword evidence="4" id="KW-0732">Signal</keyword>
<dbReference type="InterPro" id="IPR003737">
    <property type="entry name" value="GlcNAc_PI_deacetylase-related"/>
</dbReference>
<dbReference type="EC" id="3.5.1.89" evidence="2"/>
<dbReference type="GO" id="GO:0016020">
    <property type="term" value="C:membrane"/>
    <property type="evidence" value="ECO:0007669"/>
    <property type="project" value="GOC"/>
</dbReference>
<reference evidence="5" key="1">
    <citation type="submission" date="2014-11" db="EMBL/GenBank/DDBJ databases">
        <authorList>
            <person name="Otto D Thomas"/>
            <person name="Naeem Raeece"/>
        </authorList>
    </citation>
    <scope>NUCLEOTIDE SEQUENCE</scope>
</reference>
<evidence type="ECO:0000256" key="2">
    <source>
        <dbReference type="ARBA" id="ARBA00012176"/>
    </source>
</evidence>
<dbReference type="PANTHER" id="PTHR12993:SF11">
    <property type="entry name" value="N-ACETYLGLUCOSAMINYL-PHOSPHATIDYLINOSITOL DE-N-ACETYLASE"/>
    <property type="match status" value="1"/>
</dbReference>
<organism evidence="5">
    <name type="scientific">Chromera velia CCMP2878</name>
    <dbReference type="NCBI Taxonomy" id="1169474"/>
    <lineage>
        <taxon>Eukaryota</taxon>
        <taxon>Sar</taxon>
        <taxon>Alveolata</taxon>
        <taxon>Colpodellida</taxon>
        <taxon>Chromeraceae</taxon>
        <taxon>Chromera</taxon>
    </lineage>
</organism>
<comment type="similarity">
    <text evidence="1">Belongs to the PIGL family.</text>
</comment>
<keyword evidence="3" id="KW-0472">Membrane</keyword>
<feature type="chain" id="PRO_5005188956" description="N-acetylglucosaminylphosphatidylinositol deacetylase" evidence="4">
    <location>
        <begin position="30"/>
        <end position="326"/>
    </location>
</feature>
<dbReference type="PhylomeDB" id="A0A0G4FLU6"/>
<feature type="signal peptide" evidence="4">
    <location>
        <begin position="1"/>
        <end position="29"/>
    </location>
</feature>
<dbReference type="Pfam" id="PF02585">
    <property type="entry name" value="PIG-L"/>
    <property type="match status" value="1"/>
</dbReference>